<comment type="caution">
    <text evidence="7">The sequence shown here is derived from an EMBL/GenBank/DDBJ whole genome shotgun (WGS) entry which is preliminary data.</text>
</comment>
<comment type="similarity">
    <text evidence="5">Belongs to the class I-like SAM-binding methyltransferase superfamily. RsmB/NOP family.</text>
</comment>
<keyword evidence="4 5" id="KW-0694">RNA-binding</keyword>
<protein>
    <recommendedName>
        <fullName evidence="6">SAM-dependent MTase RsmB/NOP-type domain-containing protein</fullName>
    </recommendedName>
</protein>
<feature type="binding site" evidence="5">
    <location>
        <position position="69"/>
    </location>
    <ligand>
        <name>S-adenosyl-L-methionine</name>
        <dbReference type="ChEBI" id="CHEBI:59789"/>
    </ligand>
</feature>
<feature type="active site" description="Nucleophile" evidence="5">
    <location>
        <position position="122"/>
    </location>
</feature>
<evidence type="ECO:0000259" key="6">
    <source>
        <dbReference type="PROSITE" id="PS51686"/>
    </source>
</evidence>
<dbReference type="InterPro" id="IPR049560">
    <property type="entry name" value="MeTrfase_RsmB-F_NOP2_cat"/>
</dbReference>
<keyword evidence="8" id="KW-1185">Reference proteome</keyword>
<dbReference type="Proteomes" id="UP001642484">
    <property type="component" value="Unassembled WGS sequence"/>
</dbReference>
<dbReference type="InterPro" id="IPR001678">
    <property type="entry name" value="MeTrfase_RsmB-F_NOP2_dom"/>
</dbReference>
<feature type="binding site" evidence="5">
    <location>
        <position position="34"/>
    </location>
    <ligand>
        <name>S-adenosyl-L-methionine</name>
        <dbReference type="ChEBI" id="CHEBI:59789"/>
    </ligand>
</feature>
<evidence type="ECO:0000256" key="5">
    <source>
        <dbReference type="PROSITE-ProRule" id="PRU01023"/>
    </source>
</evidence>
<proteinExistence type="inferred from homology"/>
<dbReference type="SUPFAM" id="SSF53335">
    <property type="entry name" value="S-adenosyl-L-methionine-dependent methyltransferases"/>
    <property type="match status" value="1"/>
</dbReference>
<dbReference type="EMBL" id="CAXAMN010028184">
    <property type="protein sequence ID" value="CAK9115579.1"/>
    <property type="molecule type" value="Genomic_DNA"/>
</dbReference>
<evidence type="ECO:0000256" key="1">
    <source>
        <dbReference type="ARBA" id="ARBA00022603"/>
    </source>
</evidence>
<name>A0ABP0STY6_9DINO</name>
<keyword evidence="3 5" id="KW-0949">S-adenosyl-L-methionine</keyword>
<dbReference type="InterPro" id="IPR029063">
    <property type="entry name" value="SAM-dependent_MTases_sf"/>
</dbReference>
<evidence type="ECO:0000256" key="3">
    <source>
        <dbReference type="ARBA" id="ARBA00022691"/>
    </source>
</evidence>
<gene>
    <name evidence="7" type="ORF">CCMP2556_LOCUS53409</name>
</gene>
<dbReference type="Gene3D" id="3.40.50.150">
    <property type="entry name" value="Vaccinia Virus protein VP39"/>
    <property type="match status" value="1"/>
</dbReference>
<keyword evidence="1 5" id="KW-0489">Methyltransferase</keyword>
<comment type="caution">
    <text evidence="5">Lacks conserved residue(s) required for the propagation of feature annotation.</text>
</comment>
<dbReference type="PROSITE" id="PS51686">
    <property type="entry name" value="SAM_MT_RSMB_NOP"/>
    <property type="match status" value="1"/>
</dbReference>
<evidence type="ECO:0000313" key="7">
    <source>
        <dbReference type="EMBL" id="CAK9115579.1"/>
    </source>
</evidence>
<reference evidence="7 8" key="1">
    <citation type="submission" date="2024-02" db="EMBL/GenBank/DDBJ databases">
        <authorList>
            <person name="Chen Y."/>
            <person name="Shah S."/>
            <person name="Dougan E. K."/>
            <person name="Thang M."/>
            <person name="Chan C."/>
        </authorList>
    </citation>
    <scope>NUCLEOTIDE SEQUENCE [LARGE SCALE GENOMIC DNA]</scope>
</reference>
<accession>A0ABP0STY6</accession>
<organism evidence="7 8">
    <name type="scientific">Durusdinium trenchii</name>
    <dbReference type="NCBI Taxonomy" id="1381693"/>
    <lineage>
        <taxon>Eukaryota</taxon>
        <taxon>Sar</taxon>
        <taxon>Alveolata</taxon>
        <taxon>Dinophyceae</taxon>
        <taxon>Suessiales</taxon>
        <taxon>Symbiodiniaceae</taxon>
        <taxon>Durusdinium</taxon>
    </lineage>
</organism>
<evidence type="ECO:0000256" key="4">
    <source>
        <dbReference type="ARBA" id="ARBA00022884"/>
    </source>
</evidence>
<evidence type="ECO:0000313" key="8">
    <source>
        <dbReference type="Proteomes" id="UP001642484"/>
    </source>
</evidence>
<sequence length="437" mass="49324">MLSRHFQRVHPLHRPCFPRVCAPDRGVVQVTNLDGRQFPALKTPQGRKRKFQRLRPENDFTWSWKVLVDAPCSGDGTLRKSCGGWATWRAAEGNSLHPLQRGLLRRGFELLEPGGRLVYSTCSLNPIENEAVVAAFLSETSNAELLSWDPLKVESFQEGVTEWMVPESDFETSRLMHKSYDAPQLPKSQAALFPPKNELLQASLRRCRRLVPLSPEAHHGGFFVAVVTKSKGPKSPNPSAAQEWEPVEVEADLEQKVKKHPMRRLFQPVPVERWAALQAYWSLDLPVERLSANRLGQLVLATRTLAACCVSRKVDLPIVEGGLALFPAEGLKPFDEAVSFLSGYTPRKKQLTLMEFLEMVKAEQKEEEEEEEDLHIFTLEAVTEPCKRVFAVLGATQNGRAWCVASPRYRQVLLEVLREIVKTRDVQQSKEDAALSC</sequence>
<feature type="domain" description="SAM-dependent MTase RsmB/NOP-type" evidence="6">
    <location>
        <begin position="1"/>
        <end position="230"/>
    </location>
</feature>
<dbReference type="PANTHER" id="PTHR22808:SF1">
    <property type="entry name" value="RNA CYTOSINE-C(5)-METHYLTRANSFERASE NSUN2-RELATED"/>
    <property type="match status" value="1"/>
</dbReference>
<keyword evidence="2 5" id="KW-0808">Transferase</keyword>
<dbReference type="PRINTS" id="PR02008">
    <property type="entry name" value="RCMTFAMILY"/>
</dbReference>
<dbReference type="PANTHER" id="PTHR22808">
    <property type="entry name" value="NCL1 YEAST -RELATED NOL1/NOP2/FMU SUN DOMAIN-CONTAINING"/>
    <property type="match status" value="1"/>
</dbReference>
<dbReference type="InterPro" id="IPR023267">
    <property type="entry name" value="RCMT"/>
</dbReference>
<evidence type="ECO:0000256" key="2">
    <source>
        <dbReference type="ARBA" id="ARBA00022679"/>
    </source>
</evidence>
<dbReference type="Pfam" id="PF01189">
    <property type="entry name" value="Methyltr_RsmB-F"/>
    <property type="match status" value="1"/>
</dbReference>